<sequence length="124" mass="13160">MGKPCFFVVGLALVACMALRAEAQPGVPYSLSEQEISLVQRDVTRSMKDPDSARFGNIAAAKSGQGAVIVCGFVNGKNSFGGYTGEVPFMGILKSSGYLVLDIASTENEYRAMIKTCRKEGVAI</sequence>
<gene>
    <name evidence="2" type="ORF">D2T33_03100</name>
</gene>
<evidence type="ECO:0000313" key="3">
    <source>
        <dbReference type="Proteomes" id="UP000285710"/>
    </source>
</evidence>
<name>A0A443J0T1_9RHOB</name>
<accession>A0A443J0T1</accession>
<evidence type="ECO:0000313" key="2">
    <source>
        <dbReference type="EMBL" id="RWR14221.1"/>
    </source>
</evidence>
<reference evidence="2 3" key="1">
    <citation type="submission" date="2019-01" db="EMBL/GenBank/DDBJ databases">
        <title>Sinorhodobacter populi sp. nov. isolated from the symptomatic bark tissue of Populus euramericana canker.</title>
        <authorList>
            <person name="Xu G."/>
        </authorList>
    </citation>
    <scope>NUCLEOTIDE SEQUENCE [LARGE SCALE GENOMIC DNA]</scope>
    <source>
        <strain evidence="2 3">2D-5</strain>
    </source>
</reference>
<feature type="signal peptide" evidence="1">
    <location>
        <begin position="1"/>
        <end position="23"/>
    </location>
</feature>
<proteinExistence type="predicted"/>
<comment type="caution">
    <text evidence="2">The sequence shown here is derived from an EMBL/GenBank/DDBJ whole genome shotgun (WGS) entry which is preliminary data.</text>
</comment>
<keyword evidence="3" id="KW-1185">Reference proteome</keyword>
<keyword evidence="1" id="KW-0732">Signal</keyword>
<dbReference type="Proteomes" id="UP000285710">
    <property type="component" value="Unassembled WGS sequence"/>
</dbReference>
<dbReference type="AlphaFoldDB" id="A0A443J0T1"/>
<evidence type="ECO:0000256" key="1">
    <source>
        <dbReference type="SAM" id="SignalP"/>
    </source>
</evidence>
<dbReference type="PROSITE" id="PS51257">
    <property type="entry name" value="PROKAR_LIPOPROTEIN"/>
    <property type="match status" value="1"/>
</dbReference>
<dbReference type="EMBL" id="SAUW01000003">
    <property type="protein sequence ID" value="RWR14221.1"/>
    <property type="molecule type" value="Genomic_DNA"/>
</dbReference>
<feature type="chain" id="PRO_5019229509" evidence="1">
    <location>
        <begin position="24"/>
        <end position="124"/>
    </location>
</feature>
<reference evidence="2 3" key="2">
    <citation type="submission" date="2019-01" db="EMBL/GenBank/DDBJ databases">
        <authorList>
            <person name="Li Y."/>
        </authorList>
    </citation>
    <scope>NUCLEOTIDE SEQUENCE [LARGE SCALE GENOMIC DNA]</scope>
    <source>
        <strain evidence="2 3">2D-5</strain>
    </source>
</reference>
<protein>
    <submittedName>
        <fullName evidence="2">Uncharacterized protein</fullName>
    </submittedName>
</protein>
<organism evidence="2 3">
    <name type="scientific">Paenirhodobacter populi</name>
    <dbReference type="NCBI Taxonomy" id="2306993"/>
    <lineage>
        <taxon>Bacteria</taxon>
        <taxon>Pseudomonadati</taxon>
        <taxon>Pseudomonadota</taxon>
        <taxon>Alphaproteobacteria</taxon>
        <taxon>Rhodobacterales</taxon>
        <taxon>Rhodobacter group</taxon>
        <taxon>Paenirhodobacter</taxon>
    </lineage>
</organism>